<dbReference type="AlphaFoldDB" id="H2C1C4"/>
<reference evidence="1 2" key="1">
    <citation type="submission" date="2012-01" db="EMBL/GenBank/DDBJ databases">
        <title>Improved High-Quality Draft sequence of Metallosphaera yellowstonensis MK1.</title>
        <authorList>
            <consortium name="US DOE Joint Genome Institute"/>
            <person name="Lucas S."/>
            <person name="Han J."/>
            <person name="Cheng J.-F."/>
            <person name="Goodwin L."/>
            <person name="Pitluck S."/>
            <person name="Peters L."/>
            <person name="Teshima H."/>
            <person name="Detter J.C."/>
            <person name="Han C."/>
            <person name="Tapia R."/>
            <person name="Land M."/>
            <person name="Hauser L."/>
            <person name="Kyrpides N."/>
            <person name="Kozubal M."/>
            <person name="Macur R.E."/>
            <person name="Jay Z."/>
            <person name="Inskeep W."/>
            <person name="Woyke T."/>
        </authorList>
    </citation>
    <scope>NUCLEOTIDE SEQUENCE [LARGE SCALE GENOMIC DNA]</scope>
    <source>
        <strain evidence="1 2">MK1</strain>
    </source>
</reference>
<organism evidence="1 2">
    <name type="scientific">Metallosphaera yellowstonensis MK1</name>
    <dbReference type="NCBI Taxonomy" id="671065"/>
    <lineage>
        <taxon>Archaea</taxon>
        <taxon>Thermoproteota</taxon>
        <taxon>Thermoprotei</taxon>
        <taxon>Sulfolobales</taxon>
        <taxon>Sulfolobaceae</taxon>
        <taxon>Metallosphaera</taxon>
    </lineage>
</organism>
<gene>
    <name evidence="1" type="ORF">MetMK1DRAFT_00005470</name>
</gene>
<dbReference type="OrthoDB" id="43668at2157"/>
<sequence>MRLIGVGNELHGDEGGRIVEDFGGLFIGPNLDAMDELMRDEDEVIVVDSAKSVRFLVLGLEEIYPGVLSYSELEEYLMRARMRGVKAKVTIVAFSRGHEGEARCFLTCLLSRRST</sequence>
<dbReference type="RefSeq" id="WP_009070396.1">
    <property type="nucleotide sequence ID" value="NZ_JH597761.1"/>
</dbReference>
<keyword evidence="2" id="KW-1185">Reference proteome</keyword>
<proteinExistence type="predicted"/>
<name>H2C1C4_9CREN</name>
<evidence type="ECO:0000313" key="2">
    <source>
        <dbReference type="Proteomes" id="UP000003980"/>
    </source>
</evidence>
<dbReference type="EMBL" id="JH597761">
    <property type="protein sequence ID" value="EHP70045.1"/>
    <property type="molecule type" value="Genomic_DNA"/>
</dbReference>
<protein>
    <recommendedName>
        <fullName evidence="3">Hydrogenase maturation protease</fullName>
    </recommendedName>
</protein>
<dbReference type="Proteomes" id="UP000003980">
    <property type="component" value="Unassembled WGS sequence"/>
</dbReference>
<dbReference type="HOGENOM" id="CLU_2152647_0_0_2"/>
<dbReference type="STRING" id="671065.MetMK1DRAFT_00005470"/>
<evidence type="ECO:0000313" key="1">
    <source>
        <dbReference type="EMBL" id="EHP70045.1"/>
    </source>
</evidence>
<evidence type="ECO:0008006" key="3">
    <source>
        <dbReference type="Google" id="ProtNLM"/>
    </source>
</evidence>
<accession>H2C1C4</accession>